<dbReference type="SUPFAM" id="SSF53474">
    <property type="entry name" value="alpha/beta-Hydrolases"/>
    <property type="match status" value="1"/>
</dbReference>
<reference evidence="5 6" key="1">
    <citation type="submission" date="2018-05" db="EMBL/GenBank/DDBJ databases">
        <title>Draft genome sequence of Scytalidium lignicola DSM 105466, a ubiquitous saprotrophic fungus.</title>
        <authorList>
            <person name="Buettner E."/>
            <person name="Gebauer A.M."/>
            <person name="Hofrichter M."/>
            <person name="Liers C."/>
            <person name="Kellner H."/>
        </authorList>
    </citation>
    <scope>NUCLEOTIDE SEQUENCE [LARGE SCALE GENOMIC DNA]</scope>
    <source>
        <strain evidence="5 6">DSM 105466</strain>
    </source>
</reference>
<proteinExistence type="inferred from homology"/>
<evidence type="ECO:0000313" key="6">
    <source>
        <dbReference type="Proteomes" id="UP000258309"/>
    </source>
</evidence>
<dbReference type="PANTHER" id="PTHR11559">
    <property type="entry name" value="CARBOXYLESTERASE"/>
    <property type="match status" value="1"/>
</dbReference>
<keyword evidence="2 3" id="KW-0378">Hydrolase</keyword>
<dbReference type="EMBL" id="NCSJ02000142">
    <property type="protein sequence ID" value="RFU29022.1"/>
    <property type="molecule type" value="Genomic_DNA"/>
</dbReference>
<evidence type="ECO:0000256" key="1">
    <source>
        <dbReference type="ARBA" id="ARBA00005964"/>
    </source>
</evidence>
<gene>
    <name evidence="5" type="ORF">B7463_g7304</name>
</gene>
<evidence type="ECO:0000256" key="2">
    <source>
        <dbReference type="ARBA" id="ARBA00022801"/>
    </source>
</evidence>
<dbReference type="STRING" id="5539.A0A3E2H760"/>
<dbReference type="EC" id="3.1.1.-" evidence="3"/>
<comment type="similarity">
    <text evidence="1 3">Belongs to the type-B carboxylesterase/lipase family.</text>
</comment>
<feature type="non-terminal residue" evidence="5">
    <location>
        <position position="1"/>
    </location>
</feature>
<sequence>MWPNPITANSFGPFYPQSPKSSAVPINDTTDFSTEDCLYLNVYSPENATADSKLPVLVWIHGGGYGGGNGRQDLSAIIEANNHGFVGVSIQYRLGAFGFLSSDEIFRNGVVNAGLLDQHFALRWVQAYVTQFGGDPTKVTISGESAGGGSVMCQSLAYGGTLGTSLFRNAVVASPYLPLQYGYKDFEPSQSYYAFATMAGCPPVTAYGGINNTHPSIFNCLVNQDTETLQRASFNISASGIYGTWGFLPVTDGVFLPQLPSQQLLQKQVNGLNMLSGNNANEGPSFTPQNIHTEDELIAWLQITFLAFTNNDIVKILLYYSSTNASVNPSDPLFATTGISGPAALNESQVGSGQQQRADNIYAETTFVCPSYWLAEAYSDHGRQSWKYQYSVPVATHGADVTGYFGPATPEKGPDFELAFMKIWGNFVIQSNPSIPSSIANGARSNSTAENPASSWPTFDIYNPQLINLNETGGVPFSVVSAAGNNVTEMMDPGLINNFTIANAYTWEGGRGYRCDFWKSVGAKVPE</sequence>
<dbReference type="Proteomes" id="UP000258309">
    <property type="component" value="Unassembled WGS sequence"/>
</dbReference>
<dbReference type="InterPro" id="IPR029058">
    <property type="entry name" value="AB_hydrolase_fold"/>
</dbReference>
<comment type="caution">
    <text evidence="5">The sequence shown here is derived from an EMBL/GenBank/DDBJ whole genome shotgun (WGS) entry which is preliminary data.</text>
</comment>
<evidence type="ECO:0000256" key="3">
    <source>
        <dbReference type="RuleBase" id="RU361235"/>
    </source>
</evidence>
<dbReference type="AlphaFoldDB" id="A0A3E2H760"/>
<dbReference type="PROSITE" id="PS00941">
    <property type="entry name" value="CARBOXYLESTERASE_B_2"/>
    <property type="match status" value="1"/>
</dbReference>
<dbReference type="GO" id="GO:0016787">
    <property type="term" value="F:hydrolase activity"/>
    <property type="evidence" value="ECO:0007669"/>
    <property type="project" value="UniProtKB-KW"/>
</dbReference>
<dbReference type="InterPro" id="IPR019826">
    <property type="entry name" value="Carboxylesterase_B_AS"/>
</dbReference>
<evidence type="ECO:0000313" key="5">
    <source>
        <dbReference type="EMBL" id="RFU29022.1"/>
    </source>
</evidence>
<dbReference type="Pfam" id="PF00135">
    <property type="entry name" value="COesterase"/>
    <property type="match status" value="1"/>
</dbReference>
<feature type="domain" description="Carboxylesterase type B" evidence="4">
    <location>
        <begin position="2"/>
        <end position="472"/>
    </location>
</feature>
<feature type="non-terminal residue" evidence="5">
    <location>
        <position position="527"/>
    </location>
</feature>
<dbReference type="InterPro" id="IPR002018">
    <property type="entry name" value="CarbesteraseB"/>
</dbReference>
<dbReference type="PROSITE" id="PS00122">
    <property type="entry name" value="CARBOXYLESTERASE_B_1"/>
    <property type="match status" value="1"/>
</dbReference>
<evidence type="ECO:0000259" key="4">
    <source>
        <dbReference type="Pfam" id="PF00135"/>
    </source>
</evidence>
<dbReference type="InterPro" id="IPR050309">
    <property type="entry name" value="Type-B_Carboxylest/Lipase"/>
</dbReference>
<name>A0A3E2H760_SCYLI</name>
<organism evidence="5 6">
    <name type="scientific">Scytalidium lignicola</name>
    <name type="common">Hyphomycete</name>
    <dbReference type="NCBI Taxonomy" id="5539"/>
    <lineage>
        <taxon>Eukaryota</taxon>
        <taxon>Fungi</taxon>
        <taxon>Dikarya</taxon>
        <taxon>Ascomycota</taxon>
        <taxon>Pezizomycotina</taxon>
        <taxon>Leotiomycetes</taxon>
        <taxon>Leotiomycetes incertae sedis</taxon>
        <taxon>Scytalidium</taxon>
    </lineage>
</organism>
<dbReference type="Gene3D" id="3.40.50.1820">
    <property type="entry name" value="alpha/beta hydrolase"/>
    <property type="match status" value="1"/>
</dbReference>
<dbReference type="OMA" id="YGTWAFL"/>
<dbReference type="InterPro" id="IPR019819">
    <property type="entry name" value="Carboxylesterase_B_CS"/>
</dbReference>
<keyword evidence="6" id="KW-1185">Reference proteome</keyword>
<dbReference type="OrthoDB" id="408631at2759"/>
<protein>
    <recommendedName>
        <fullName evidence="3">Carboxylic ester hydrolase</fullName>
        <ecNumber evidence="3">3.1.1.-</ecNumber>
    </recommendedName>
</protein>
<accession>A0A3E2H760</accession>